<dbReference type="GO" id="GO:0009244">
    <property type="term" value="P:lipopolysaccharide core region biosynthetic process"/>
    <property type="evidence" value="ECO:0007669"/>
    <property type="project" value="TreeGrafter"/>
</dbReference>
<comment type="caution">
    <text evidence="3">The sequence shown here is derived from an EMBL/GenBank/DDBJ whole genome shotgun (WGS) entry which is preliminary data.</text>
</comment>
<keyword evidence="4" id="KW-1185">Reference proteome</keyword>
<dbReference type="Proteomes" id="UP000036097">
    <property type="component" value="Unassembled WGS sequence"/>
</dbReference>
<protein>
    <submittedName>
        <fullName evidence="3">Heptosyltransferase</fullName>
    </submittedName>
</protein>
<evidence type="ECO:0000256" key="1">
    <source>
        <dbReference type="ARBA" id="ARBA00022676"/>
    </source>
</evidence>
<dbReference type="PANTHER" id="PTHR30160:SF15">
    <property type="entry name" value="GLYCOSYLTRANSFERASE HI_0523-RELATED"/>
    <property type="match status" value="1"/>
</dbReference>
<gene>
    <name evidence="3" type="ORF">ABT56_04995</name>
</gene>
<dbReference type="EMBL" id="LDOT01000005">
    <property type="protein sequence ID" value="KLV07424.1"/>
    <property type="molecule type" value="Genomic_DNA"/>
</dbReference>
<dbReference type="SUPFAM" id="SSF53756">
    <property type="entry name" value="UDP-Glycosyltransferase/glycogen phosphorylase"/>
    <property type="match status" value="1"/>
</dbReference>
<dbReference type="PATRIC" id="fig|1195763.3.peg.1060"/>
<proteinExistence type="predicted"/>
<organism evidence="3 4">
    <name type="scientific">Photobacterium aquae</name>
    <dbReference type="NCBI Taxonomy" id="1195763"/>
    <lineage>
        <taxon>Bacteria</taxon>
        <taxon>Pseudomonadati</taxon>
        <taxon>Pseudomonadota</taxon>
        <taxon>Gammaproteobacteria</taxon>
        <taxon>Vibrionales</taxon>
        <taxon>Vibrionaceae</taxon>
        <taxon>Photobacterium</taxon>
    </lineage>
</organism>
<dbReference type="CDD" id="cd03789">
    <property type="entry name" value="GT9_LPS_heptosyltransferase"/>
    <property type="match status" value="1"/>
</dbReference>
<dbReference type="STRING" id="1195763.ABT56_04995"/>
<name>A0A0J1H6V2_9GAMM</name>
<keyword evidence="2 3" id="KW-0808">Transferase</keyword>
<dbReference type="PANTHER" id="PTHR30160">
    <property type="entry name" value="TETRAACYLDISACCHARIDE 4'-KINASE-RELATED"/>
    <property type="match status" value="1"/>
</dbReference>
<dbReference type="RefSeq" id="WP_047877765.1">
    <property type="nucleotide sequence ID" value="NZ_LDOT01000005.1"/>
</dbReference>
<dbReference type="OrthoDB" id="89608at2"/>
<dbReference type="Gene3D" id="3.40.50.2000">
    <property type="entry name" value="Glycogen Phosphorylase B"/>
    <property type="match status" value="2"/>
</dbReference>
<dbReference type="InterPro" id="IPR051199">
    <property type="entry name" value="LPS_LOS_Heptosyltrfase"/>
</dbReference>
<dbReference type="AlphaFoldDB" id="A0A0J1H6V2"/>
<dbReference type="Pfam" id="PF01075">
    <property type="entry name" value="Glyco_transf_9"/>
    <property type="match status" value="1"/>
</dbReference>
<evidence type="ECO:0000313" key="4">
    <source>
        <dbReference type="Proteomes" id="UP000036097"/>
    </source>
</evidence>
<keyword evidence="1" id="KW-0328">Glycosyltransferase</keyword>
<accession>A0A0J1H6V2</accession>
<evidence type="ECO:0000256" key="2">
    <source>
        <dbReference type="ARBA" id="ARBA00022679"/>
    </source>
</evidence>
<dbReference type="GO" id="GO:0008713">
    <property type="term" value="F:ADP-heptose-lipopolysaccharide heptosyltransferase activity"/>
    <property type="evidence" value="ECO:0007669"/>
    <property type="project" value="TreeGrafter"/>
</dbReference>
<dbReference type="GO" id="GO:0005829">
    <property type="term" value="C:cytosol"/>
    <property type="evidence" value="ECO:0007669"/>
    <property type="project" value="TreeGrafter"/>
</dbReference>
<dbReference type="InterPro" id="IPR002201">
    <property type="entry name" value="Glyco_trans_9"/>
</dbReference>
<evidence type="ECO:0000313" key="3">
    <source>
        <dbReference type="EMBL" id="KLV07424.1"/>
    </source>
</evidence>
<sequence>MKAIVSRIQRWRDTVRRQLGIMLFDTNRPVSMEMGQARSILFVRNDAKLGDAIVSSGLIRKLRKYRPEVKISVLTSAGMASLFKDDFGVDQVVHLSKRPSYREIREVAEAVGPVDMVVSLNQDMKMKDIYLLRQLKSQLNVGLDPAVKLVNVNIQQAIRDVHFADKFDHLASMMGIEGPCEPYMVPLHQASLEKVSAFLRQRGIERYALLNPYGSGNERKLNAEKINQIIHTLQADDDELAVVILSAPDSREAIAALPVEYSERVVHFDQSGSIYDAIAAVELAELVISVDTAIVHIATGLGKNQIAIYRDDKDNFANWHPNSEQAKVIIATEDINSFQF</sequence>
<reference evidence="3 4" key="1">
    <citation type="submission" date="2015-05" db="EMBL/GenBank/DDBJ databases">
        <title>Photobacterium galathea sp. nov.</title>
        <authorList>
            <person name="Machado H."/>
            <person name="Gram L."/>
        </authorList>
    </citation>
    <scope>NUCLEOTIDE SEQUENCE [LARGE SCALE GENOMIC DNA]</scope>
    <source>
        <strain evidence="3 4">CGMCC 1.12159</strain>
    </source>
</reference>